<dbReference type="InterPro" id="IPR050302">
    <property type="entry name" value="Rab_GAP_TBC_domain"/>
</dbReference>
<comment type="caution">
    <text evidence="2">The sequence shown here is derived from an EMBL/GenBank/DDBJ whole genome shotgun (WGS) entry which is preliminary data.</text>
</comment>
<dbReference type="AlphaFoldDB" id="A0A642UHD9"/>
<dbReference type="OrthoDB" id="294251at2759"/>
<evidence type="ECO:0000313" key="2">
    <source>
        <dbReference type="EMBL" id="KAA8898986.1"/>
    </source>
</evidence>
<evidence type="ECO:0000313" key="3">
    <source>
        <dbReference type="Proteomes" id="UP000449547"/>
    </source>
</evidence>
<proteinExistence type="predicted"/>
<dbReference type="RefSeq" id="XP_034010719.1">
    <property type="nucleotide sequence ID" value="XM_034157377.1"/>
</dbReference>
<dbReference type="PANTHER" id="PTHR47219:SF20">
    <property type="entry name" value="TBC1 DOMAIN FAMILY MEMBER 2B"/>
    <property type="match status" value="1"/>
</dbReference>
<evidence type="ECO:0000259" key="1">
    <source>
        <dbReference type="PROSITE" id="PS50086"/>
    </source>
</evidence>
<accession>A0A642UHD9</accession>
<sequence>MEPNDFHILSRPRLKKLVEEKYDGDPYSLIEELSFKLASLQPSSQLKFRPSSSHRISQEYSNPTNEVYASNAETQEFAIEHHGSKSLSQDKPTLSSNGERRSRIFELWHNIVSTESLDENKVASVELNTFKPTTEETEVERYDVDKFGFYINYNAPLKTNGSAPLISTTNGSPLLTSLKEISRIHEGFELQWSRQWQSLVSRITRDHQRSHNSTTDTDTDIYGIGGINIGDANRQELLTLVGERGIPPQFRGELWFCLSGAHNIRVAGEYNQLIRDLEFHVDHGSSVARNVREIDLDVVRTLWGNCYFNVLPDRIPGPCQAKLRRILLAFVSYKPDIGYYQGMNKIVGHLLLYSMYLHHVWDEEDVFWIFVAIATEVLPKYDYQPFFSSMKGISNDQVILEKKFLPRMFPELASHLQSLDVELATITVNWWLTFFIGVKFLDMELWLKVVDVLLVVEPTDRLYLMRSLKMEAMTLAILKCVTPALMSLGDAGSVYQYLDGNLGDKPLAVFRGHDLLSSYQSIIKQLSVNELAEYRRQLSCADP</sequence>
<dbReference type="Pfam" id="PF00566">
    <property type="entry name" value="RabGAP-TBC"/>
    <property type="match status" value="1"/>
</dbReference>
<dbReference type="SUPFAM" id="SSF47923">
    <property type="entry name" value="Ypt/Rab-GAP domain of gyp1p"/>
    <property type="match status" value="2"/>
</dbReference>
<dbReference type="GO" id="GO:0030427">
    <property type="term" value="C:site of polarized growth"/>
    <property type="evidence" value="ECO:0007669"/>
    <property type="project" value="UniProtKB-ARBA"/>
</dbReference>
<dbReference type="GO" id="GO:0005096">
    <property type="term" value="F:GTPase activator activity"/>
    <property type="evidence" value="ECO:0007669"/>
    <property type="project" value="TreeGrafter"/>
</dbReference>
<dbReference type="GO" id="GO:0031267">
    <property type="term" value="F:small GTPase binding"/>
    <property type="evidence" value="ECO:0007669"/>
    <property type="project" value="TreeGrafter"/>
</dbReference>
<protein>
    <recommendedName>
        <fullName evidence="1">Rab-GAP TBC domain-containing protein</fullName>
    </recommendedName>
</protein>
<dbReference type="PANTHER" id="PTHR47219">
    <property type="entry name" value="RAB GTPASE-ACTIVATING PROTEIN 1-LIKE"/>
    <property type="match status" value="1"/>
</dbReference>
<dbReference type="PROSITE" id="PS50086">
    <property type="entry name" value="TBC_RABGAP"/>
    <property type="match status" value="1"/>
</dbReference>
<name>A0A642UHD9_DIURU</name>
<organism evidence="2 3">
    <name type="scientific">Diutina rugosa</name>
    <name type="common">Yeast</name>
    <name type="synonym">Candida rugosa</name>
    <dbReference type="NCBI Taxonomy" id="5481"/>
    <lineage>
        <taxon>Eukaryota</taxon>
        <taxon>Fungi</taxon>
        <taxon>Dikarya</taxon>
        <taxon>Ascomycota</taxon>
        <taxon>Saccharomycotina</taxon>
        <taxon>Pichiomycetes</taxon>
        <taxon>Debaryomycetaceae</taxon>
        <taxon>Diutina</taxon>
    </lineage>
</organism>
<keyword evidence="3" id="KW-1185">Reference proteome</keyword>
<gene>
    <name evidence="2" type="ORF">DIURU_004498</name>
</gene>
<reference evidence="2 3" key="1">
    <citation type="submission" date="2019-07" db="EMBL/GenBank/DDBJ databases">
        <title>Genome assembly of two rare yeast pathogens: Diutina rugosa and Trichomonascus ciferrii.</title>
        <authorList>
            <person name="Mixao V."/>
            <person name="Saus E."/>
            <person name="Hansen A."/>
            <person name="Lass-Flor C."/>
            <person name="Gabaldon T."/>
        </authorList>
    </citation>
    <scope>NUCLEOTIDE SEQUENCE [LARGE SCALE GENOMIC DNA]</scope>
    <source>
        <strain evidence="2 3">CBS 613</strain>
    </source>
</reference>
<dbReference type="EMBL" id="SWFT01000131">
    <property type="protein sequence ID" value="KAA8898986.1"/>
    <property type="molecule type" value="Genomic_DNA"/>
</dbReference>
<dbReference type="Gene3D" id="1.10.8.270">
    <property type="entry name" value="putative rabgap domain of human tbc1 domain family member 14 like domains"/>
    <property type="match status" value="1"/>
</dbReference>
<feature type="domain" description="Rab-GAP TBC" evidence="1">
    <location>
        <begin position="245"/>
        <end position="457"/>
    </location>
</feature>
<dbReference type="SMART" id="SM00164">
    <property type="entry name" value="TBC"/>
    <property type="match status" value="1"/>
</dbReference>
<dbReference type="VEuPathDB" id="FungiDB:DIURU_004498"/>
<dbReference type="InterPro" id="IPR000195">
    <property type="entry name" value="Rab-GAP-TBC_dom"/>
</dbReference>
<dbReference type="Gene3D" id="1.10.472.80">
    <property type="entry name" value="Ypt/Rab-GAP domain of gyp1p, domain 3"/>
    <property type="match status" value="1"/>
</dbReference>
<dbReference type="GeneID" id="54783149"/>
<dbReference type="InterPro" id="IPR035969">
    <property type="entry name" value="Rab-GAP_TBC_sf"/>
</dbReference>
<dbReference type="Proteomes" id="UP000449547">
    <property type="component" value="Unassembled WGS sequence"/>
</dbReference>